<dbReference type="AlphaFoldDB" id="A0AAE1PMI9"/>
<sequence>MMGRVGNSNAPRWHFTVGRVGRDDGPSWSKQQHSLHRREEKKTGGGAPPPDIPKDVEKVLSLIAPEVNNLGSNYDDDALPALDTALQSFIMPPKRAKKNMMCLATMLKIIELKEKGKKNIEIVKELGVGESAVRKVLKKSNEIRQAAKIYGGGNFDNRTRTAKQSIVLIHMEHYLAQYIHGKEKEGVPLDGRKIKNQAKLYYQVCLEKCSTPPTTNPFKASSGWLNNFLKRKGFKNIKFTGERASADEEAAKSFPSILKGLIEEGGYNKDQIFNLDEN</sequence>
<feature type="domain" description="HTH CENPB-type" evidence="4">
    <location>
        <begin position="159"/>
        <end position="238"/>
    </location>
</feature>
<dbReference type="Proteomes" id="UP001292094">
    <property type="component" value="Unassembled WGS sequence"/>
</dbReference>
<keyword evidence="6" id="KW-1185">Reference proteome</keyword>
<protein>
    <recommendedName>
        <fullName evidence="4">HTH CENPB-type domain-containing protein</fullName>
    </recommendedName>
</protein>
<dbReference type="EMBL" id="JAWZYT010001687">
    <property type="protein sequence ID" value="KAK4310004.1"/>
    <property type="molecule type" value="Genomic_DNA"/>
</dbReference>
<organism evidence="5 6">
    <name type="scientific">Petrolisthes manimaculis</name>
    <dbReference type="NCBI Taxonomy" id="1843537"/>
    <lineage>
        <taxon>Eukaryota</taxon>
        <taxon>Metazoa</taxon>
        <taxon>Ecdysozoa</taxon>
        <taxon>Arthropoda</taxon>
        <taxon>Crustacea</taxon>
        <taxon>Multicrustacea</taxon>
        <taxon>Malacostraca</taxon>
        <taxon>Eumalacostraca</taxon>
        <taxon>Eucarida</taxon>
        <taxon>Decapoda</taxon>
        <taxon>Pleocyemata</taxon>
        <taxon>Anomura</taxon>
        <taxon>Galatheoidea</taxon>
        <taxon>Porcellanidae</taxon>
        <taxon>Petrolisthes</taxon>
    </lineage>
</organism>
<comment type="subcellular location">
    <subcellularLocation>
        <location evidence="1">Nucleus</location>
    </subcellularLocation>
</comment>
<dbReference type="InterPro" id="IPR006600">
    <property type="entry name" value="HTH_CenpB_DNA-bd_dom"/>
</dbReference>
<feature type="compositionally biased region" description="Polar residues" evidence="3">
    <location>
        <begin position="1"/>
        <end position="10"/>
    </location>
</feature>
<dbReference type="Pfam" id="PF03221">
    <property type="entry name" value="HTH_Tnp_Tc5"/>
    <property type="match status" value="1"/>
</dbReference>
<dbReference type="InterPro" id="IPR050863">
    <property type="entry name" value="CenT-Element_Derived"/>
</dbReference>
<proteinExistence type="predicted"/>
<dbReference type="InterPro" id="IPR009057">
    <property type="entry name" value="Homeodomain-like_sf"/>
</dbReference>
<reference evidence="5" key="1">
    <citation type="submission" date="2023-11" db="EMBL/GenBank/DDBJ databases">
        <title>Genome assemblies of two species of porcelain crab, Petrolisthes cinctipes and Petrolisthes manimaculis (Anomura: Porcellanidae).</title>
        <authorList>
            <person name="Angst P."/>
        </authorList>
    </citation>
    <scope>NUCLEOTIDE SEQUENCE</scope>
    <source>
        <strain evidence="5">PB745_02</strain>
        <tissue evidence="5">Gill</tissue>
    </source>
</reference>
<accession>A0AAE1PMI9</accession>
<dbReference type="PANTHER" id="PTHR19303">
    <property type="entry name" value="TRANSPOSON"/>
    <property type="match status" value="1"/>
</dbReference>
<evidence type="ECO:0000313" key="5">
    <source>
        <dbReference type="EMBL" id="KAK4310004.1"/>
    </source>
</evidence>
<comment type="caution">
    <text evidence="5">The sequence shown here is derived from an EMBL/GenBank/DDBJ whole genome shotgun (WGS) entry which is preliminary data.</text>
</comment>
<gene>
    <name evidence="5" type="ORF">Pmani_018404</name>
</gene>
<name>A0AAE1PMI9_9EUCA</name>
<evidence type="ECO:0000259" key="4">
    <source>
        <dbReference type="PROSITE" id="PS51253"/>
    </source>
</evidence>
<evidence type="ECO:0000256" key="2">
    <source>
        <dbReference type="ARBA" id="ARBA00023125"/>
    </source>
</evidence>
<keyword evidence="2" id="KW-0238">DNA-binding</keyword>
<evidence type="ECO:0000256" key="1">
    <source>
        <dbReference type="ARBA" id="ARBA00004123"/>
    </source>
</evidence>
<dbReference type="PROSITE" id="PS51253">
    <property type="entry name" value="HTH_CENPB"/>
    <property type="match status" value="1"/>
</dbReference>
<evidence type="ECO:0000256" key="3">
    <source>
        <dbReference type="SAM" id="MobiDB-lite"/>
    </source>
</evidence>
<dbReference type="PANTHER" id="PTHR19303:SF26">
    <property type="entry name" value="TIGGER TRANSPOSABLE ELEMENT-DERIVED PROTEIN 1"/>
    <property type="match status" value="1"/>
</dbReference>
<evidence type="ECO:0000313" key="6">
    <source>
        <dbReference type="Proteomes" id="UP001292094"/>
    </source>
</evidence>
<dbReference type="GO" id="GO:0003677">
    <property type="term" value="F:DNA binding"/>
    <property type="evidence" value="ECO:0007669"/>
    <property type="project" value="UniProtKB-KW"/>
</dbReference>
<dbReference type="GO" id="GO:0005634">
    <property type="term" value="C:nucleus"/>
    <property type="evidence" value="ECO:0007669"/>
    <property type="project" value="UniProtKB-SubCell"/>
</dbReference>
<feature type="region of interest" description="Disordered" evidence="3">
    <location>
        <begin position="1"/>
        <end position="54"/>
    </location>
</feature>
<dbReference type="Gene3D" id="1.10.10.60">
    <property type="entry name" value="Homeodomain-like"/>
    <property type="match status" value="2"/>
</dbReference>
<dbReference type="SUPFAM" id="SSF46689">
    <property type="entry name" value="Homeodomain-like"/>
    <property type="match status" value="1"/>
</dbReference>